<dbReference type="KEGG" id="cvt:B843_04460"/>
<dbReference type="PANTHER" id="PTHR30055">
    <property type="entry name" value="HTH-TYPE TRANSCRIPTIONAL REGULATOR RUTR"/>
    <property type="match status" value="1"/>
</dbReference>
<dbReference type="InterPro" id="IPR041490">
    <property type="entry name" value="KstR2_TetR_C"/>
</dbReference>
<dbReference type="STRING" id="1224164.B843_04460"/>
<dbReference type="GO" id="GO:0000976">
    <property type="term" value="F:transcription cis-regulatory region binding"/>
    <property type="evidence" value="ECO:0007669"/>
    <property type="project" value="TreeGrafter"/>
</dbReference>
<dbReference type="InterPro" id="IPR009057">
    <property type="entry name" value="Homeodomain-like_sf"/>
</dbReference>
<evidence type="ECO:0000256" key="1">
    <source>
        <dbReference type="ARBA" id="ARBA00023125"/>
    </source>
</evidence>
<dbReference type="PANTHER" id="PTHR30055:SF237">
    <property type="entry name" value="TRANSCRIPTIONAL REPRESSOR MCE3R"/>
    <property type="match status" value="1"/>
</dbReference>
<keyword evidence="5" id="KW-1185">Reference proteome</keyword>
<evidence type="ECO:0000313" key="5">
    <source>
        <dbReference type="Proteomes" id="UP000019222"/>
    </source>
</evidence>
<evidence type="ECO:0000313" key="4">
    <source>
        <dbReference type="EMBL" id="AHI22281.1"/>
    </source>
</evidence>
<dbReference type="Proteomes" id="UP000019222">
    <property type="component" value="Chromosome"/>
</dbReference>
<dbReference type="Gene3D" id="1.10.357.10">
    <property type="entry name" value="Tetracycline Repressor, domain 2"/>
    <property type="match status" value="1"/>
</dbReference>
<evidence type="ECO:0000259" key="3">
    <source>
        <dbReference type="PROSITE" id="PS50977"/>
    </source>
</evidence>
<dbReference type="PROSITE" id="PS50977">
    <property type="entry name" value="HTH_TETR_2"/>
    <property type="match status" value="1"/>
</dbReference>
<dbReference type="RefSeq" id="WP_025252322.1">
    <property type="nucleotide sequence ID" value="NZ_CP004353.1"/>
</dbReference>
<dbReference type="Pfam" id="PF17932">
    <property type="entry name" value="TetR_C_24"/>
    <property type="match status" value="1"/>
</dbReference>
<organism evidence="4 5">
    <name type="scientific">Corynebacterium vitaeruminis DSM 20294</name>
    <dbReference type="NCBI Taxonomy" id="1224164"/>
    <lineage>
        <taxon>Bacteria</taxon>
        <taxon>Bacillati</taxon>
        <taxon>Actinomycetota</taxon>
        <taxon>Actinomycetes</taxon>
        <taxon>Mycobacteriales</taxon>
        <taxon>Corynebacteriaceae</taxon>
        <taxon>Corynebacterium</taxon>
    </lineage>
</organism>
<feature type="domain" description="HTH tetR-type" evidence="3">
    <location>
        <begin position="10"/>
        <end position="70"/>
    </location>
</feature>
<dbReference type="InterPro" id="IPR001647">
    <property type="entry name" value="HTH_TetR"/>
</dbReference>
<proteinExistence type="predicted"/>
<sequence length="197" mass="21938">MTTERERAKAQRRQELLKQAAAIMAEKGFHQTRLADVGAAVGISGPALYRHFANKEDLLGAILIEISIRLVDGARAAFARHTDDVADNPGAVLEELLAMHVDVAVDEADLVRVQGREIDNLEEGVRAKVRSLQRAYLGQWTDALLRARPDLDRPTARVRVQAAATLLNAARYVLHWADRDWLKEELTKMARAAMLVE</sequence>
<dbReference type="AlphaFoldDB" id="W5XZ40"/>
<gene>
    <name evidence="4" type="ORF">B843_04460</name>
</gene>
<feature type="DNA-binding region" description="H-T-H motif" evidence="2">
    <location>
        <begin position="33"/>
        <end position="52"/>
    </location>
</feature>
<dbReference type="Gene3D" id="1.10.10.60">
    <property type="entry name" value="Homeodomain-like"/>
    <property type="match status" value="1"/>
</dbReference>
<dbReference type="InterPro" id="IPR050109">
    <property type="entry name" value="HTH-type_TetR-like_transc_reg"/>
</dbReference>
<dbReference type="Pfam" id="PF00440">
    <property type="entry name" value="TetR_N"/>
    <property type="match status" value="1"/>
</dbReference>
<dbReference type="SUPFAM" id="SSF46689">
    <property type="entry name" value="Homeodomain-like"/>
    <property type="match status" value="1"/>
</dbReference>
<dbReference type="HOGENOM" id="CLU_069356_22_0_11"/>
<dbReference type="GO" id="GO:0003700">
    <property type="term" value="F:DNA-binding transcription factor activity"/>
    <property type="evidence" value="ECO:0007669"/>
    <property type="project" value="TreeGrafter"/>
</dbReference>
<dbReference type="PATRIC" id="fig|1224164.3.peg.885"/>
<accession>W5XZ40</accession>
<dbReference type="eggNOG" id="COG1309">
    <property type="taxonomic scope" value="Bacteria"/>
</dbReference>
<dbReference type="EMBL" id="CP004353">
    <property type="protein sequence ID" value="AHI22281.1"/>
    <property type="molecule type" value="Genomic_DNA"/>
</dbReference>
<reference evidence="4 5" key="1">
    <citation type="submission" date="2013-02" db="EMBL/GenBank/DDBJ databases">
        <title>The complete genome sequence of Corynebacterium vitaeruminis DSM 20294.</title>
        <authorList>
            <person name="Ruckert C."/>
            <person name="Albersmeier A."/>
            <person name="Kalinowski J."/>
        </authorList>
    </citation>
    <scope>NUCLEOTIDE SEQUENCE [LARGE SCALE GENOMIC DNA]</scope>
    <source>
        <strain evidence="5">ATCC 10234</strain>
    </source>
</reference>
<evidence type="ECO:0000256" key="2">
    <source>
        <dbReference type="PROSITE-ProRule" id="PRU00335"/>
    </source>
</evidence>
<name>W5XZ40_9CORY</name>
<keyword evidence="1 2" id="KW-0238">DNA-binding</keyword>
<protein>
    <submittedName>
        <fullName evidence="4">TetR family transcriptional regulator</fullName>
    </submittedName>
</protein>
<dbReference type="PRINTS" id="PR00455">
    <property type="entry name" value="HTHTETR"/>
</dbReference>